<keyword evidence="3" id="KW-1185">Reference proteome</keyword>
<dbReference type="HOGENOM" id="CLU_2038627_0_0_1"/>
<name>G7DTT2_MIXOS</name>
<protein>
    <submittedName>
        <fullName evidence="2">Uncharacterized protein</fullName>
    </submittedName>
</protein>
<keyword evidence="1" id="KW-0732">Signal</keyword>
<gene>
    <name evidence="2" type="primary">Mo00639</name>
    <name evidence="2" type="ORF">E5Q_00639</name>
</gene>
<comment type="caution">
    <text evidence="2">The sequence shown here is derived from an EMBL/GenBank/DDBJ whole genome shotgun (WGS) entry which is preliminary data.</text>
</comment>
<feature type="signal peptide" evidence="1">
    <location>
        <begin position="1"/>
        <end position="20"/>
    </location>
</feature>
<evidence type="ECO:0000256" key="1">
    <source>
        <dbReference type="SAM" id="SignalP"/>
    </source>
</evidence>
<feature type="chain" id="PRO_5009955486" evidence="1">
    <location>
        <begin position="21"/>
        <end position="121"/>
    </location>
</feature>
<proteinExistence type="predicted"/>
<sequence length="121" mass="12606">MKSAMLVILGACTIVAGTQAPFATVNTWLLDDAGELASDGERYSGHTVSGELDLIIAGVKGGCGRTTQVQLSETFLHADVHCRLRCVDGRIVAPSKLADIPTSIVSLTCRKVAGLCAKHGP</sequence>
<reference evidence="2 3" key="1">
    <citation type="journal article" date="2011" name="J. Gen. Appl. Microbiol.">
        <title>Draft genome sequencing of the enigmatic basidiomycete Mixia osmundae.</title>
        <authorList>
            <person name="Nishida H."/>
            <person name="Nagatsuka Y."/>
            <person name="Sugiyama J."/>
        </authorList>
    </citation>
    <scope>NUCLEOTIDE SEQUENCE [LARGE SCALE GENOMIC DNA]</scope>
    <source>
        <strain evidence="3">CBS 9802 / IAM 14324 / JCM 22182 / KY 12970</strain>
    </source>
</reference>
<reference evidence="2 3" key="2">
    <citation type="journal article" date="2012" name="Open Biol.">
        <title>Characteristics of nucleosomes and linker DNA regions on the genome of the basidiomycete Mixia osmundae revealed by mono- and dinucleosome mapping.</title>
        <authorList>
            <person name="Nishida H."/>
            <person name="Kondo S."/>
            <person name="Matsumoto T."/>
            <person name="Suzuki Y."/>
            <person name="Yoshikawa H."/>
            <person name="Taylor T.D."/>
            <person name="Sugiyama J."/>
        </authorList>
    </citation>
    <scope>NUCLEOTIDE SEQUENCE [LARGE SCALE GENOMIC DNA]</scope>
    <source>
        <strain evidence="3">CBS 9802 / IAM 14324 / JCM 22182 / KY 12970</strain>
    </source>
</reference>
<dbReference type="InParanoid" id="G7DTT2"/>
<organism evidence="2 3">
    <name type="scientific">Mixia osmundae (strain CBS 9802 / IAM 14324 / JCM 22182 / KY 12970)</name>
    <dbReference type="NCBI Taxonomy" id="764103"/>
    <lineage>
        <taxon>Eukaryota</taxon>
        <taxon>Fungi</taxon>
        <taxon>Dikarya</taxon>
        <taxon>Basidiomycota</taxon>
        <taxon>Pucciniomycotina</taxon>
        <taxon>Mixiomycetes</taxon>
        <taxon>Mixiales</taxon>
        <taxon>Mixiaceae</taxon>
        <taxon>Mixia</taxon>
    </lineage>
</organism>
<dbReference type="Proteomes" id="UP000009131">
    <property type="component" value="Unassembled WGS sequence"/>
</dbReference>
<dbReference type="AlphaFoldDB" id="G7DTT2"/>
<dbReference type="RefSeq" id="XP_014570274.1">
    <property type="nucleotide sequence ID" value="XM_014714788.1"/>
</dbReference>
<dbReference type="EMBL" id="BABT02000026">
    <property type="protein sequence ID" value="GAA93992.1"/>
    <property type="molecule type" value="Genomic_DNA"/>
</dbReference>
<evidence type="ECO:0000313" key="2">
    <source>
        <dbReference type="EMBL" id="GAA93992.1"/>
    </source>
</evidence>
<evidence type="ECO:0000313" key="3">
    <source>
        <dbReference type="Proteomes" id="UP000009131"/>
    </source>
</evidence>
<accession>G7DTT2</accession>